<feature type="non-terminal residue" evidence="1">
    <location>
        <position position="1"/>
    </location>
</feature>
<evidence type="ECO:0000313" key="1">
    <source>
        <dbReference type="EMBL" id="MCW3789857.1"/>
    </source>
</evidence>
<keyword evidence="2" id="KW-1185">Reference proteome</keyword>
<gene>
    <name evidence="1" type="ORF">OM075_25630</name>
</gene>
<dbReference type="AlphaFoldDB" id="A0AAE3SI14"/>
<organism evidence="1 2">
    <name type="scientific">Plebeiibacterium sediminum</name>
    <dbReference type="NCBI Taxonomy" id="2992112"/>
    <lineage>
        <taxon>Bacteria</taxon>
        <taxon>Pseudomonadati</taxon>
        <taxon>Bacteroidota</taxon>
        <taxon>Bacteroidia</taxon>
        <taxon>Marinilabiliales</taxon>
        <taxon>Marinilabiliaceae</taxon>
        <taxon>Plebeiibacterium</taxon>
    </lineage>
</organism>
<sequence>NAGKMTVDYLNNHFTESPNNQLEAIRIAPNNVNTKTTYVSLGPYEKRVSYNLNHTTIITKSTGFSIGFSTNTDGKFSSFGAKAFAGEGNILPNSVLYCAGCYDDEWVGVMITFKE</sequence>
<comment type="caution">
    <text evidence="1">The sequence shown here is derived from an EMBL/GenBank/DDBJ whole genome shotgun (WGS) entry which is preliminary data.</text>
</comment>
<dbReference type="EMBL" id="JAPDPJ010000310">
    <property type="protein sequence ID" value="MCW3789857.1"/>
    <property type="molecule type" value="Genomic_DNA"/>
</dbReference>
<protein>
    <submittedName>
        <fullName evidence="1">Uncharacterized protein</fullName>
    </submittedName>
</protein>
<reference evidence="1" key="1">
    <citation type="submission" date="2022-10" db="EMBL/GenBank/DDBJ databases">
        <authorList>
            <person name="Yu W.X."/>
        </authorList>
    </citation>
    <scope>NUCLEOTIDE SEQUENCE</scope>
    <source>
        <strain evidence="1">AAT</strain>
    </source>
</reference>
<proteinExistence type="predicted"/>
<accession>A0AAE3SI14</accession>
<dbReference type="Proteomes" id="UP001209229">
    <property type="component" value="Unassembled WGS sequence"/>
</dbReference>
<name>A0AAE3SI14_9BACT</name>
<dbReference type="RefSeq" id="WP_301193391.1">
    <property type="nucleotide sequence ID" value="NZ_JAPDPJ010000310.1"/>
</dbReference>
<evidence type="ECO:0000313" key="2">
    <source>
        <dbReference type="Proteomes" id="UP001209229"/>
    </source>
</evidence>